<dbReference type="CDD" id="cd00094">
    <property type="entry name" value="HX"/>
    <property type="match status" value="1"/>
</dbReference>
<evidence type="ECO:0000256" key="5">
    <source>
        <dbReference type="ARBA" id="ARBA00022448"/>
    </source>
</evidence>
<dbReference type="Gene3D" id="2.110.10.10">
    <property type="entry name" value="Hemopexin-like domain"/>
    <property type="match status" value="2"/>
</dbReference>
<feature type="repeat" description="Hemopexin" evidence="13">
    <location>
        <begin position="188"/>
        <end position="233"/>
    </location>
</feature>
<evidence type="ECO:0000256" key="4">
    <source>
        <dbReference type="ARBA" id="ARBA00013632"/>
    </source>
</evidence>
<keyword evidence="7" id="KW-0349">Heme</keyword>
<feature type="repeat" description="Hemopexin" evidence="13">
    <location>
        <begin position="277"/>
        <end position="321"/>
    </location>
</feature>
<reference evidence="15" key="2">
    <citation type="submission" date="2025-08" db="UniProtKB">
        <authorList>
            <consortium name="Ensembl"/>
        </authorList>
    </citation>
    <scope>IDENTIFICATION</scope>
</reference>
<feature type="chain" id="PRO_5044209163" description="Hemopexin" evidence="14">
    <location>
        <begin position="20"/>
        <end position="463"/>
    </location>
</feature>
<keyword evidence="5" id="KW-0813">Transport</keyword>
<evidence type="ECO:0000256" key="14">
    <source>
        <dbReference type="SAM" id="SignalP"/>
    </source>
</evidence>
<comment type="function">
    <text evidence="1">Binds heme and transports it to the liver for breakdown and iron recovery, after which the free hemopexin returns to the circulation.</text>
</comment>
<dbReference type="GO" id="GO:0005615">
    <property type="term" value="C:extracellular space"/>
    <property type="evidence" value="ECO:0007669"/>
    <property type="project" value="TreeGrafter"/>
</dbReference>
<evidence type="ECO:0000256" key="7">
    <source>
        <dbReference type="ARBA" id="ARBA00022617"/>
    </source>
</evidence>
<accession>A0AAX7VPW6</accession>
<name>A0AAX7VPW6_ASTCA</name>
<dbReference type="Ensembl" id="ENSACLT00000093901.1">
    <property type="protein sequence ID" value="ENSACLP00000083844.1"/>
    <property type="gene ID" value="ENSACLG00000026880.2"/>
</dbReference>
<evidence type="ECO:0000256" key="13">
    <source>
        <dbReference type="PROSITE-ProRule" id="PRU01011"/>
    </source>
</evidence>
<protein>
    <recommendedName>
        <fullName evidence="4">Hemopexin</fullName>
    </recommendedName>
</protein>
<evidence type="ECO:0000256" key="2">
    <source>
        <dbReference type="ARBA" id="ARBA00004613"/>
    </source>
</evidence>
<evidence type="ECO:0000256" key="3">
    <source>
        <dbReference type="ARBA" id="ARBA00011072"/>
    </source>
</evidence>
<reference evidence="15" key="3">
    <citation type="submission" date="2025-09" db="UniProtKB">
        <authorList>
            <consortium name="Ensembl"/>
        </authorList>
    </citation>
    <scope>IDENTIFICATION</scope>
</reference>
<dbReference type="InterPro" id="IPR036375">
    <property type="entry name" value="Hemopexin-like_dom_sf"/>
</dbReference>
<evidence type="ECO:0000256" key="9">
    <source>
        <dbReference type="ARBA" id="ARBA00022729"/>
    </source>
</evidence>
<evidence type="ECO:0000256" key="10">
    <source>
        <dbReference type="ARBA" id="ARBA00022737"/>
    </source>
</evidence>
<dbReference type="SUPFAM" id="SSF50923">
    <property type="entry name" value="Hemopexin-like domain"/>
    <property type="match status" value="2"/>
</dbReference>
<dbReference type="AlphaFoldDB" id="A0AAX7VPW6"/>
<feature type="repeat" description="Hemopexin" evidence="13">
    <location>
        <begin position="89"/>
        <end position="141"/>
    </location>
</feature>
<evidence type="ECO:0000256" key="11">
    <source>
        <dbReference type="ARBA" id="ARBA00023004"/>
    </source>
</evidence>
<dbReference type="InterPro" id="IPR051298">
    <property type="entry name" value="Heme_transport/Cell_adhesion"/>
</dbReference>
<dbReference type="GO" id="GO:0046872">
    <property type="term" value="F:metal ion binding"/>
    <property type="evidence" value="ECO:0007669"/>
    <property type="project" value="UniProtKB-KW"/>
</dbReference>
<dbReference type="PROSITE" id="PS51642">
    <property type="entry name" value="HEMOPEXIN_2"/>
    <property type="match status" value="5"/>
</dbReference>
<dbReference type="PANTHER" id="PTHR22917">
    <property type="entry name" value="HEMOPEXIN DOMAIN-CONTAINING PROTEIN"/>
    <property type="match status" value="1"/>
</dbReference>
<feature type="repeat" description="Hemopexin" evidence="13">
    <location>
        <begin position="142"/>
        <end position="187"/>
    </location>
</feature>
<dbReference type="InterPro" id="IPR018487">
    <property type="entry name" value="Hemopexin-like_repeat"/>
</dbReference>
<evidence type="ECO:0000256" key="6">
    <source>
        <dbReference type="ARBA" id="ARBA00022525"/>
    </source>
</evidence>
<evidence type="ECO:0000313" key="15">
    <source>
        <dbReference type="Ensembl" id="ENSACLP00000083844.1"/>
    </source>
</evidence>
<keyword evidence="6" id="KW-0964">Secreted</keyword>
<feature type="signal peptide" evidence="14">
    <location>
        <begin position="1"/>
        <end position="19"/>
    </location>
</feature>
<dbReference type="InterPro" id="IPR000585">
    <property type="entry name" value="Hemopexin-like_dom"/>
</dbReference>
<dbReference type="GeneTree" id="ENSGT00940000166972"/>
<dbReference type="PANTHER" id="PTHR22917:SF9">
    <property type="entry name" value="HEMOPEXIN"/>
    <property type="match status" value="1"/>
</dbReference>
<comment type="subcellular location">
    <subcellularLocation>
        <location evidence="2">Secreted</location>
    </subcellularLocation>
</comment>
<keyword evidence="16" id="KW-1185">Reference proteome</keyword>
<dbReference type="FunFam" id="2.110.10.10:FF:000009">
    <property type="entry name" value="Hemopexin"/>
    <property type="match status" value="1"/>
</dbReference>
<sequence>MELITRTLLLGLALSLTNAAPAHQDEPAPEDGDAALPDRCEGIEFDAITLDESGKNPFFFKEGHLWNGFYGPAKPSTMFFKELDEHHHLGHVDAAFRMHNPAKQDAHDHIFLFLDDHVFSYYNHTLETGYPKTIQEDFPGVPTHLDAAVECPQGECITDSVLFFKGQDVYVYDIVTKTVKTKTWPHLPLCTSAFRWAEHYYCFHGHNFTRFNPVSGEVSGTYPKDARNYFMKCENFGGFIKKRILEIHFGGFFVRYIQSCVFPAGHGGDHKAPKCSEVKLDAITTDDRGRIYLFTGLNYMRVDNRRNGLHAFPITRGWKEVTNGVDAVFSYTNKMYLIKDDQVYIYKTDAHYVLIEGYPKSLREELGIEGTVDAAFLCPNEHTVHILQGHMIRDVDLTATPRVINREIPLPLPDIDAGLCGPDGIKVFKGSQYYLYESPMILATSRIAPVPRNITSGMIGCED</sequence>
<keyword evidence="12" id="KW-0325">Glycoprotein</keyword>
<evidence type="ECO:0000256" key="8">
    <source>
        <dbReference type="ARBA" id="ARBA00022723"/>
    </source>
</evidence>
<organism evidence="15 16">
    <name type="scientific">Astatotilapia calliptera</name>
    <name type="common">Eastern happy</name>
    <name type="synonym">Chromis callipterus</name>
    <dbReference type="NCBI Taxonomy" id="8154"/>
    <lineage>
        <taxon>Eukaryota</taxon>
        <taxon>Metazoa</taxon>
        <taxon>Chordata</taxon>
        <taxon>Craniata</taxon>
        <taxon>Vertebrata</taxon>
        <taxon>Euteleostomi</taxon>
        <taxon>Actinopterygii</taxon>
        <taxon>Neopterygii</taxon>
        <taxon>Teleostei</taxon>
        <taxon>Neoteleostei</taxon>
        <taxon>Acanthomorphata</taxon>
        <taxon>Ovalentaria</taxon>
        <taxon>Cichlomorphae</taxon>
        <taxon>Cichliformes</taxon>
        <taxon>Cichlidae</taxon>
        <taxon>African cichlids</taxon>
        <taxon>Pseudocrenilabrinae</taxon>
        <taxon>Haplochromini</taxon>
        <taxon>Astatotilapia</taxon>
    </lineage>
</organism>
<proteinExistence type="inferred from homology"/>
<keyword evidence="10" id="KW-0677">Repeat</keyword>
<dbReference type="SMART" id="SM00120">
    <property type="entry name" value="HX"/>
    <property type="match status" value="5"/>
</dbReference>
<feature type="repeat" description="Hemopexin" evidence="13">
    <location>
        <begin position="322"/>
        <end position="369"/>
    </location>
</feature>
<keyword evidence="8" id="KW-0479">Metal-binding</keyword>
<keyword evidence="9 14" id="KW-0732">Signal</keyword>
<evidence type="ECO:0000256" key="12">
    <source>
        <dbReference type="ARBA" id="ARBA00023180"/>
    </source>
</evidence>
<evidence type="ECO:0000313" key="16">
    <source>
        <dbReference type="Proteomes" id="UP000265100"/>
    </source>
</evidence>
<evidence type="ECO:0000256" key="1">
    <source>
        <dbReference type="ARBA" id="ARBA00002031"/>
    </source>
</evidence>
<comment type="similarity">
    <text evidence="3">Belongs to the hemopexin family.</text>
</comment>
<keyword evidence="11" id="KW-0408">Iron</keyword>
<reference evidence="15" key="1">
    <citation type="submission" date="2018-05" db="EMBL/GenBank/DDBJ databases">
        <authorList>
            <person name="Datahose"/>
        </authorList>
    </citation>
    <scope>NUCLEOTIDE SEQUENCE</scope>
</reference>
<dbReference type="Proteomes" id="UP000265100">
    <property type="component" value="Chromosome 23"/>
</dbReference>